<gene>
    <name evidence="1" type="ORF">HK14_03075</name>
</gene>
<dbReference type="AlphaFoldDB" id="A0A1Z5YW19"/>
<reference evidence="1 2" key="1">
    <citation type="submission" date="2014-06" db="EMBL/GenBank/DDBJ databases">
        <authorList>
            <person name="Ju J."/>
            <person name="Zhang J."/>
        </authorList>
    </citation>
    <scope>NUCLEOTIDE SEQUENCE [LARGE SCALE GENOMIC DNA]</scope>
    <source>
        <strain evidence="1 2">DsW_47</strain>
    </source>
</reference>
<dbReference type="RefSeq" id="WP_086650829.1">
    <property type="nucleotide sequence ID" value="NZ_JOMQ01000016.1"/>
</dbReference>
<sequence length="73" mass="8259">MRTREQQIASLAAAIYTGAAKMPHALKEAETYILEAERRAEQRVRAETANQEEYRLSKHGNAYANAYMGNDND</sequence>
<dbReference type="Proteomes" id="UP000196086">
    <property type="component" value="Unassembled WGS sequence"/>
</dbReference>
<name>A0A1Z5YW19_9PROT</name>
<organism evidence="1 2">
    <name type="scientific">Acetobacter cibinongensis</name>
    <dbReference type="NCBI Taxonomy" id="146475"/>
    <lineage>
        <taxon>Bacteria</taxon>
        <taxon>Pseudomonadati</taxon>
        <taxon>Pseudomonadota</taxon>
        <taxon>Alphaproteobacteria</taxon>
        <taxon>Acetobacterales</taxon>
        <taxon>Acetobacteraceae</taxon>
        <taxon>Acetobacter</taxon>
    </lineage>
</organism>
<evidence type="ECO:0000313" key="2">
    <source>
        <dbReference type="Proteomes" id="UP000196086"/>
    </source>
</evidence>
<comment type="caution">
    <text evidence="1">The sequence shown here is derived from an EMBL/GenBank/DDBJ whole genome shotgun (WGS) entry which is preliminary data.</text>
</comment>
<evidence type="ECO:0000313" key="1">
    <source>
        <dbReference type="EMBL" id="OUJ03163.1"/>
    </source>
</evidence>
<proteinExistence type="predicted"/>
<dbReference type="EMBL" id="JOMQ01000016">
    <property type="protein sequence ID" value="OUJ03163.1"/>
    <property type="molecule type" value="Genomic_DNA"/>
</dbReference>
<accession>A0A1Z5YW19</accession>
<protein>
    <submittedName>
        <fullName evidence="1">Uncharacterized protein</fullName>
    </submittedName>
</protein>